<protein>
    <recommendedName>
        <fullName evidence="6">RNA methyltransferase</fullName>
    </recommendedName>
</protein>
<feature type="compositionally biased region" description="Low complexity" evidence="2">
    <location>
        <begin position="159"/>
        <end position="173"/>
    </location>
</feature>
<dbReference type="CDD" id="cd18086">
    <property type="entry name" value="HsC9orf114-like"/>
    <property type="match status" value="1"/>
</dbReference>
<organism evidence="4 5">
    <name type="scientific">Stephanodiscus triporus</name>
    <dbReference type="NCBI Taxonomy" id="2934178"/>
    <lineage>
        <taxon>Eukaryota</taxon>
        <taxon>Sar</taxon>
        <taxon>Stramenopiles</taxon>
        <taxon>Ochrophyta</taxon>
        <taxon>Bacillariophyta</taxon>
        <taxon>Coscinodiscophyceae</taxon>
        <taxon>Thalassiosirophycidae</taxon>
        <taxon>Stephanodiscales</taxon>
        <taxon>Stephanodiscaceae</taxon>
        <taxon>Stephanodiscus</taxon>
    </lineage>
</organism>
<dbReference type="InterPro" id="IPR029028">
    <property type="entry name" value="Alpha/beta_knot_MTases"/>
</dbReference>
<dbReference type="EMBL" id="JALLAZ020001362">
    <property type="protein sequence ID" value="KAL3776263.1"/>
    <property type="molecule type" value="Genomic_DNA"/>
</dbReference>
<feature type="region of interest" description="Disordered" evidence="2">
    <location>
        <begin position="152"/>
        <end position="231"/>
    </location>
</feature>
<evidence type="ECO:0000313" key="4">
    <source>
        <dbReference type="EMBL" id="KAL3776263.1"/>
    </source>
</evidence>
<proteinExistence type="inferred from homology"/>
<keyword evidence="3" id="KW-0812">Transmembrane</keyword>
<keyword evidence="3" id="KW-0472">Membrane</keyword>
<dbReference type="SUPFAM" id="SSF75217">
    <property type="entry name" value="alpha/beta knot"/>
    <property type="match status" value="1"/>
</dbReference>
<dbReference type="InterPro" id="IPR029026">
    <property type="entry name" value="tRNA_m1G_MTases_N"/>
</dbReference>
<comment type="similarity">
    <text evidence="1">Belongs to the class IV-like SAM-binding methyltransferase superfamily.</text>
</comment>
<sequence>MMPTMVTVGVEAVAVVVAVSVAVAAAVAVAVAVAVAAEHRRSPRPNDPPSSAAAKRNGGRPGAVDGHHRFGRVMSQPPRLKFHHHPPSSSSSSSRIQRRCRPTASIAVPGSVVSNAQTRELQTQLAGQIARAAAVFRIDEVVVYDDGLGTALNAHSNYRRGPTAATTTTTTTRRPPPTPGDDGRGRMENDDDDDDDDDDGRRGRSSNDDGNEEDEGGAPASRRHHRPRPSADPHEFLARVLQYVECPQYLRRRLFPMHPDLQFAGLLPPLDAPHHLRRGDVSSYREGVVVVPPSAADGGVDGGVEGSLVDCGVPNRLVRIDRAIPPGMRCTVRLDPKAYNQKSGSVMEGEVVSPTAPLDEEGIYWGYTTRLASSINAIFAECPYAGGYDLRVGTSERGDVSIDDPKFCLRKKRGAKWRDEGGGDGEDGDEHHFNHLIVVFGGVAGIEESVDADESMTLPGEDSRKLFDVWVNICPYQGSRTIRSEEAVFIALARLSPFIAKNGISGGTQSKKKGPVAKTENLEFSDEAVSDESSDEE</sequence>
<keyword evidence="5" id="KW-1185">Reference proteome</keyword>
<reference evidence="4 5" key="1">
    <citation type="submission" date="2024-10" db="EMBL/GenBank/DDBJ databases">
        <title>Updated reference genomes for cyclostephanoid diatoms.</title>
        <authorList>
            <person name="Roberts W.R."/>
            <person name="Alverson A.J."/>
        </authorList>
    </citation>
    <scope>NUCLEOTIDE SEQUENCE [LARGE SCALE GENOMIC DNA]</scope>
    <source>
        <strain evidence="4 5">AJA276-08</strain>
    </source>
</reference>
<dbReference type="Pfam" id="PF02598">
    <property type="entry name" value="Methyltrn_RNA_3"/>
    <property type="match status" value="1"/>
</dbReference>
<keyword evidence="3" id="KW-1133">Transmembrane helix</keyword>
<feature type="region of interest" description="Disordered" evidence="2">
    <location>
        <begin position="37"/>
        <end position="101"/>
    </location>
</feature>
<accession>A0ABD3NKA2</accession>
<name>A0ABD3NKA2_9STRA</name>
<dbReference type="PANTHER" id="PTHR12150:SF13">
    <property type="entry name" value="METHYLTRANSFERASE C9ORF114-RELATED"/>
    <property type="match status" value="1"/>
</dbReference>
<evidence type="ECO:0000313" key="5">
    <source>
        <dbReference type="Proteomes" id="UP001530315"/>
    </source>
</evidence>
<feature type="compositionally biased region" description="Acidic residues" evidence="2">
    <location>
        <begin position="189"/>
        <end position="198"/>
    </location>
</feature>
<dbReference type="Proteomes" id="UP001530315">
    <property type="component" value="Unassembled WGS sequence"/>
</dbReference>
<evidence type="ECO:0000256" key="2">
    <source>
        <dbReference type="SAM" id="MobiDB-lite"/>
    </source>
</evidence>
<evidence type="ECO:0008006" key="6">
    <source>
        <dbReference type="Google" id="ProtNLM"/>
    </source>
</evidence>
<feature type="region of interest" description="Disordered" evidence="2">
    <location>
        <begin position="504"/>
        <end position="537"/>
    </location>
</feature>
<evidence type="ECO:0000256" key="1">
    <source>
        <dbReference type="ARBA" id="ARBA00009841"/>
    </source>
</evidence>
<dbReference type="InterPro" id="IPR003750">
    <property type="entry name" value="Put_MeTrfase-C9orf114-like"/>
</dbReference>
<dbReference type="AlphaFoldDB" id="A0ABD3NKA2"/>
<gene>
    <name evidence="4" type="ORF">ACHAW5_003856</name>
</gene>
<evidence type="ECO:0000256" key="3">
    <source>
        <dbReference type="SAM" id="Phobius"/>
    </source>
</evidence>
<dbReference type="SUPFAM" id="SSF50249">
    <property type="entry name" value="Nucleic acid-binding proteins"/>
    <property type="match status" value="1"/>
</dbReference>
<comment type="caution">
    <text evidence="4">The sequence shown here is derived from an EMBL/GenBank/DDBJ whole genome shotgun (WGS) entry which is preliminary data.</text>
</comment>
<dbReference type="InterPro" id="IPR012340">
    <property type="entry name" value="NA-bd_OB-fold"/>
</dbReference>
<dbReference type="Gene3D" id="3.40.1280.10">
    <property type="match status" value="2"/>
</dbReference>
<feature type="transmembrane region" description="Helical" evidence="3">
    <location>
        <begin position="12"/>
        <end position="37"/>
    </location>
</feature>
<feature type="compositionally biased region" description="Acidic residues" evidence="2">
    <location>
        <begin position="523"/>
        <end position="537"/>
    </location>
</feature>
<dbReference type="PANTHER" id="PTHR12150">
    <property type="entry name" value="CLASS IV SAM-BINDING METHYLTRANSFERASE-RELATED"/>
    <property type="match status" value="1"/>
</dbReference>